<feature type="region of interest" description="Disordered" evidence="1">
    <location>
        <begin position="30"/>
        <end position="63"/>
    </location>
</feature>
<dbReference type="AlphaFoldDB" id="A0A974NCZ4"/>
<evidence type="ECO:0000256" key="1">
    <source>
        <dbReference type="SAM" id="MobiDB-lite"/>
    </source>
</evidence>
<dbReference type="PROSITE" id="PS51257">
    <property type="entry name" value="PROKAR_LIPOPROTEIN"/>
    <property type="match status" value="1"/>
</dbReference>
<accession>A0A974NCZ4</accession>
<sequence length="63" mass="7035">MLRLFITFSLLVLTGCITVYECEGEHKETYNNISPTTQQSTTTNRADQTLENGGQDEPSINPI</sequence>
<gene>
    <name evidence="2" type="ORF">JHT90_08570</name>
</gene>
<protein>
    <recommendedName>
        <fullName evidence="4">Lipoprotein</fullName>
    </recommendedName>
</protein>
<keyword evidence="3" id="KW-1185">Reference proteome</keyword>
<dbReference type="KEGG" id="eaz:JHT90_08570"/>
<evidence type="ECO:0000313" key="3">
    <source>
        <dbReference type="Proteomes" id="UP000595278"/>
    </source>
</evidence>
<dbReference type="EMBL" id="CP067393">
    <property type="protein sequence ID" value="QQP84476.1"/>
    <property type="molecule type" value="Genomic_DNA"/>
</dbReference>
<reference evidence="2 3" key="1">
    <citation type="submission" date="2021-01" db="EMBL/GenBank/DDBJ databases">
        <title>Entomomonas sp. F2A isolated from a house cricket (Acheta domesticus).</title>
        <authorList>
            <person name="Spergser J."/>
            <person name="Busse H.-J."/>
        </authorList>
    </citation>
    <scope>NUCLEOTIDE SEQUENCE [LARGE SCALE GENOMIC DNA]</scope>
    <source>
        <strain evidence="2 3">F2A</strain>
    </source>
</reference>
<proteinExistence type="predicted"/>
<dbReference type="Proteomes" id="UP000595278">
    <property type="component" value="Chromosome"/>
</dbReference>
<feature type="compositionally biased region" description="Polar residues" evidence="1">
    <location>
        <begin position="30"/>
        <end position="52"/>
    </location>
</feature>
<name>A0A974NCZ4_9GAMM</name>
<evidence type="ECO:0008006" key="4">
    <source>
        <dbReference type="Google" id="ProtNLM"/>
    </source>
</evidence>
<organism evidence="2 3">
    <name type="scientific">Entomomonas asaccharolytica</name>
    <dbReference type="NCBI Taxonomy" id="2785331"/>
    <lineage>
        <taxon>Bacteria</taxon>
        <taxon>Pseudomonadati</taxon>
        <taxon>Pseudomonadota</taxon>
        <taxon>Gammaproteobacteria</taxon>
        <taxon>Pseudomonadales</taxon>
        <taxon>Pseudomonadaceae</taxon>
        <taxon>Entomomonas</taxon>
    </lineage>
</organism>
<dbReference type="RefSeq" id="WP_201090373.1">
    <property type="nucleotide sequence ID" value="NZ_CP067393.1"/>
</dbReference>
<evidence type="ECO:0000313" key="2">
    <source>
        <dbReference type="EMBL" id="QQP84476.1"/>
    </source>
</evidence>